<reference evidence="2 3" key="1">
    <citation type="submission" date="2016-01" db="EMBL/GenBank/DDBJ databases">
        <title>Genome sequence of the yeast Holleya sinecauda.</title>
        <authorList>
            <person name="Dietrich F.S."/>
        </authorList>
    </citation>
    <scope>NUCLEOTIDE SEQUENCE [LARGE SCALE GENOMIC DNA]</scope>
    <source>
        <strain evidence="2 3">ATCC 58844</strain>
    </source>
</reference>
<feature type="region of interest" description="Disordered" evidence="1">
    <location>
        <begin position="375"/>
        <end position="422"/>
    </location>
</feature>
<feature type="compositionally biased region" description="Basic residues" evidence="1">
    <location>
        <begin position="169"/>
        <end position="184"/>
    </location>
</feature>
<feature type="region of interest" description="Disordered" evidence="1">
    <location>
        <begin position="211"/>
        <end position="230"/>
    </location>
</feature>
<accession>A0A120K1T6</accession>
<gene>
    <name evidence="2" type="ORF">AW171_hschr31531</name>
</gene>
<organism evidence="2 3">
    <name type="scientific">Eremothecium sinecaudum</name>
    <dbReference type="NCBI Taxonomy" id="45286"/>
    <lineage>
        <taxon>Eukaryota</taxon>
        <taxon>Fungi</taxon>
        <taxon>Dikarya</taxon>
        <taxon>Ascomycota</taxon>
        <taxon>Saccharomycotina</taxon>
        <taxon>Saccharomycetes</taxon>
        <taxon>Saccharomycetales</taxon>
        <taxon>Saccharomycetaceae</taxon>
        <taxon>Eremothecium</taxon>
    </lineage>
</organism>
<feature type="compositionally biased region" description="Polar residues" evidence="1">
    <location>
        <begin position="296"/>
        <end position="316"/>
    </location>
</feature>
<feature type="compositionally biased region" description="Basic and acidic residues" evidence="1">
    <location>
        <begin position="185"/>
        <end position="196"/>
    </location>
</feature>
<feature type="region of interest" description="Disordered" evidence="1">
    <location>
        <begin position="1"/>
        <end position="41"/>
    </location>
</feature>
<dbReference type="OrthoDB" id="4068903at2759"/>
<feature type="compositionally biased region" description="Low complexity" evidence="1">
    <location>
        <begin position="26"/>
        <end position="41"/>
    </location>
</feature>
<proteinExistence type="predicted"/>
<dbReference type="GeneID" id="28722895"/>
<evidence type="ECO:0000313" key="3">
    <source>
        <dbReference type="Proteomes" id="UP000243052"/>
    </source>
</evidence>
<dbReference type="AlphaFoldDB" id="A0A120K1T6"/>
<evidence type="ECO:0000256" key="1">
    <source>
        <dbReference type="SAM" id="MobiDB-lite"/>
    </source>
</evidence>
<feature type="region of interest" description="Disordered" evidence="1">
    <location>
        <begin position="296"/>
        <end position="318"/>
    </location>
</feature>
<feature type="compositionally biased region" description="Polar residues" evidence="1">
    <location>
        <begin position="211"/>
        <end position="222"/>
    </location>
</feature>
<dbReference type="Proteomes" id="UP000243052">
    <property type="component" value="Chromosome iii"/>
</dbReference>
<keyword evidence="3" id="KW-1185">Reference proteome</keyword>
<sequence length="422" mass="46346">MNAHKNDGAVSDETTEDEDNSLLYDAPTVSPSATATTGVGGVSTSELSHYRLKICKELGLIGVTEGQTRQGNQGEEELANEIDDGILRNYIELQLTTDRIKLESLKRDNLNKIDEILSKLIRSNIPISTFDRLLQASRSNNAVESTLPSTNFGLDNAFVPGGEQVNDNKRKRTEPKHLSRHRRHNSELHMPQHHENAHPTVILPQLQQRWTGNSQDNVSPTATPRYPLPVTSPRYTFPTNVQSPSGPSPRNIIHSAHSEASAPSHRVTIGPSPQLANPLTQLLHAATPLTGVFAKQQSHNAQPQPQHGDMFSNTQDGMFLPPNTLPLKAPANITSSSSITGFNRGHRRTQSAQVRVVPEMSTFTVNKSPAIAERRVEDISSPDQNHRFPQSNALKRSPTTSGASTSSKVSFLIHTPKHPPKR</sequence>
<feature type="compositionally biased region" description="Polar residues" evidence="1">
    <location>
        <begin position="381"/>
        <end position="409"/>
    </location>
</feature>
<dbReference type="RefSeq" id="XP_017986677.1">
    <property type="nucleotide sequence ID" value="XM_018131435.1"/>
</dbReference>
<dbReference type="EMBL" id="CP014243">
    <property type="protein sequence ID" value="AMD19681.1"/>
    <property type="molecule type" value="Genomic_DNA"/>
</dbReference>
<protein>
    <submittedName>
        <fullName evidence="2">HCL470Cp</fullName>
    </submittedName>
</protein>
<name>A0A120K1T6_9SACH</name>
<evidence type="ECO:0000313" key="2">
    <source>
        <dbReference type="EMBL" id="AMD19681.1"/>
    </source>
</evidence>
<feature type="region of interest" description="Disordered" evidence="1">
    <location>
        <begin position="154"/>
        <end position="196"/>
    </location>
</feature>